<organism evidence="1 2">
    <name type="scientific">Ditylenchus dipsaci</name>
    <dbReference type="NCBI Taxonomy" id="166011"/>
    <lineage>
        <taxon>Eukaryota</taxon>
        <taxon>Metazoa</taxon>
        <taxon>Ecdysozoa</taxon>
        <taxon>Nematoda</taxon>
        <taxon>Chromadorea</taxon>
        <taxon>Rhabditida</taxon>
        <taxon>Tylenchina</taxon>
        <taxon>Tylenchomorpha</taxon>
        <taxon>Sphaerularioidea</taxon>
        <taxon>Anguinidae</taxon>
        <taxon>Anguininae</taxon>
        <taxon>Ditylenchus</taxon>
    </lineage>
</organism>
<reference evidence="2" key="1">
    <citation type="submission" date="2022-11" db="UniProtKB">
        <authorList>
            <consortium name="WormBaseParasite"/>
        </authorList>
    </citation>
    <scope>IDENTIFICATION</scope>
</reference>
<dbReference type="AlphaFoldDB" id="A0A915DMT7"/>
<keyword evidence="1" id="KW-1185">Reference proteome</keyword>
<evidence type="ECO:0000313" key="2">
    <source>
        <dbReference type="WBParaSite" id="jg2112"/>
    </source>
</evidence>
<accession>A0A915DMT7</accession>
<dbReference type="Proteomes" id="UP000887574">
    <property type="component" value="Unplaced"/>
</dbReference>
<protein>
    <submittedName>
        <fullName evidence="2">Transposase</fullName>
    </submittedName>
</protein>
<name>A0A915DMT7_9BILA</name>
<sequence length="67" mass="7940">MVWGCFSWHGLSPLRLVDGKMDRFQYQRILSETMLPHFEQLEDEHQAEAPIFQQDKDPKHTAKIISK</sequence>
<evidence type="ECO:0000313" key="1">
    <source>
        <dbReference type="Proteomes" id="UP000887574"/>
    </source>
</evidence>
<dbReference type="WBParaSite" id="jg2112">
    <property type="protein sequence ID" value="jg2112"/>
    <property type="gene ID" value="jg2112"/>
</dbReference>
<dbReference type="InterPro" id="IPR036397">
    <property type="entry name" value="RNaseH_sf"/>
</dbReference>
<dbReference type="GO" id="GO:0003676">
    <property type="term" value="F:nucleic acid binding"/>
    <property type="evidence" value="ECO:0007669"/>
    <property type="project" value="InterPro"/>
</dbReference>
<dbReference type="Gene3D" id="3.30.420.10">
    <property type="entry name" value="Ribonuclease H-like superfamily/Ribonuclease H"/>
    <property type="match status" value="1"/>
</dbReference>
<proteinExistence type="predicted"/>